<organism evidence="1 2">
    <name type="scientific">Zingiber officinale</name>
    <name type="common">Ginger</name>
    <name type="synonym">Amomum zingiber</name>
    <dbReference type="NCBI Taxonomy" id="94328"/>
    <lineage>
        <taxon>Eukaryota</taxon>
        <taxon>Viridiplantae</taxon>
        <taxon>Streptophyta</taxon>
        <taxon>Embryophyta</taxon>
        <taxon>Tracheophyta</taxon>
        <taxon>Spermatophyta</taxon>
        <taxon>Magnoliopsida</taxon>
        <taxon>Liliopsida</taxon>
        <taxon>Zingiberales</taxon>
        <taxon>Zingiberaceae</taxon>
        <taxon>Zingiber</taxon>
    </lineage>
</organism>
<protein>
    <submittedName>
        <fullName evidence="1">Uncharacterized protein</fullName>
    </submittedName>
</protein>
<sequence>MQYIHLGILQVCIQTLHRQEGVLALIIFRDNHWMGDQAILATMEVDLTRVLTKPYKAIEENEDYDDNYTQNSKASYQEDPPYILVHKLTKTAVIPKNKMTGAIGFDLAADQSTVIEPKGTSPSSWDDPSWDDKVIEEFKNPNPNWDVLLPKEKHTLSAFFKEEALYPQEASKDLAGTTSPWASVPRSKDPFDVTLEEDSDLFYI</sequence>
<dbReference type="EMBL" id="JACMSC010000003">
    <property type="protein sequence ID" value="KAG6530283.1"/>
    <property type="molecule type" value="Genomic_DNA"/>
</dbReference>
<gene>
    <name evidence="1" type="ORF">ZIOFF_012506</name>
</gene>
<name>A0A8J5LTZ7_ZINOF</name>
<keyword evidence="2" id="KW-1185">Reference proteome</keyword>
<dbReference type="AlphaFoldDB" id="A0A8J5LTZ7"/>
<proteinExistence type="predicted"/>
<evidence type="ECO:0000313" key="2">
    <source>
        <dbReference type="Proteomes" id="UP000734854"/>
    </source>
</evidence>
<accession>A0A8J5LTZ7</accession>
<comment type="caution">
    <text evidence="1">The sequence shown here is derived from an EMBL/GenBank/DDBJ whole genome shotgun (WGS) entry which is preliminary data.</text>
</comment>
<dbReference type="Proteomes" id="UP000734854">
    <property type="component" value="Unassembled WGS sequence"/>
</dbReference>
<reference evidence="1 2" key="1">
    <citation type="submission" date="2020-08" db="EMBL/GenBank/DDBJ databases">
        <title>Plant Genome Project.</title>
        <authorList>
            <person name="Zhang R.-G."/>
        </authorList>
    </citation>
    <scope>NUCLEOTIDE SEQUENCE [LARGE SCALE GENOMIC DNA]</scope>
    <source>
        <tissue evidence="1">Rhizome</tissue>
    </source>
</reference>
<evidence type="ECO:0000313" key="1">
    <source>
        <dbReference type="EMBL" id="KAG6530283.1"/>
    </source>
</evidence>